<dbReference type="AlphaFoldDB" id="A0A6G9YRA4"/>
<protein>
    <submittedName>
        <fullName evidence="2">NAD(P)H-binding protein</fullName>
    </submittedName>
</protein>
<feature type="domain" description="NAD(P)-binding" evidence="1">
    <location>
        <begin position="6"/>
        <end position="180"/>
    </location>
</feature>
<proteinExistence type="predicted"/>
<dbReference type="RefSeq" id="WP_167477680.1">
    <property type="nucleotide sequence ID" value="NZ_CP046172.1"/>
</dbReference>
<accession>A0A6G9YRA4</accession>
<dbReference type="InterPro" id="IPR036291">
    <property type="entry name" value="NAD(P)-bd_dom_sf"/>
</dbReference>
<dbReference type="CDD" id="cd05269">
    <property type="entry name" value="TMR_SDR_a"/>
    <property type="match status" value="1"/>
</dbReference>
<evidence type="ECO:0000259" key="1">
    <source>
        <dbReference type="Pfam" id="PF13460"/>
    </source>
</evidence>
<dbReference type="PANTHER" id="PTHR43162">
    <property type="match status" value="1"/>
</dbReference>
<keyword evidence="3" id="KW-1185">Reference proteome</keyword>
<gene>
    <name evidence="2" type="ORF">F5544_38035</name>
</gene>
<dbReference type="EMBL" id="CP046172">
    <property type="protein sequence ID" value="QIS15433.1"/>
    <property type="molecule type" value="Genomic_DNA"/>
</dbReference>
<dbReference type="KEGG" id="nah:F5544_38035"/>
<reference evidence="2 3" key="1">
    <citation type="journal article" date="2019" name="ACS Chem. Biol.">
        <title>Identification and Mobilization of a Cryptic Antibiotic Biosynthesis Gene Locus from a Human-Pathogenic Nocardia Isolate.</title>
        <authorList>
            <person name="Herisse M."/>
            <person name="Ishida K."/>
            <person name="Porter J.L."/>
            <person name="Howden B."/>
            <person name="Hertweck C."/>
            <person name="Stinear T.P."/>
            <person name="Pidot S.J."/>
        </authorList>
    </citation>
    <scope>NUCLEOTIDE SEQUENCE [LARGE SCALE GENOMIC DNA]</scope>
    <source>
        <strain evidence="2 3">AUSMDU00012717</strain>
    </source>
</reference>
<dbReference type="SUPFAM" id="SSF51735">
    <property type="entry name" value="NAD(P)-binding Rossmann-fold domains"/>
    <property type="match status" value="1"/>
</dbReference>
<sequence>MILVTGATGTVGRALIGRLLAVGEPVCAMTRTPAAASLPDAVEVRRGDFGDPATIAAALSGVDRVFLASSGPAIPEHDANVAEAAAAAGVRRLVKLSAGRAGDDTATDQIPAWHRAGEAAVRAAGVPWTILRPLGFMSNALHWASTIRETDTVYAPFGQGRIAAIDPEDIAAVAVAALTEDGHASKIYPMSGPQPLSPGEQTEILGEVLGRPLRYVEVAPEQSRQSLLDYGVSAEMADAIMALRATALAAFTSVVYPTVRSVTGREPRTFAQWATAHAAAFQRETVAPGTP</sequence>
<evidence type="ECO:0000313" key="2">
    <source>
        <dbReference type="EMBL" id="QIS15433.1"/>
    </source>
</evidence>
<dbReference type="PANTHER" id="PTHR43162:SF1">
    <property type="entry name" value="PRESTALK A DIFFERENTIATION PROTEIN A"/>
    <property type="match status" value="1"/>
</dbReference>
<dbReference type="Pfam" id="PF13460">
    <property type="entry name" value="NAD_binding_10"/>
    <property type="match status" value="1"/>
</dbReference>
<dbReference type="Gene3D" id="3.90.25.10">
    <property type="entry name" value="UDP-galactose 4-epimerase, domain 1"/>
    <property type="match status" value="1"/>
</dbReference>
<dbReference type="Proteomes" id="UP000503540">
    <property type="component" value="Chromosome"/>
</dbReference>
<name>A0A6G9YRA4_9NOCA</name>
<organism evidence="2 3">
    <name type="scientific">Nocardia arthritidis</name>
    <dbReference type="NCBI Taxonomy" id="228602"/>
    <lineage>
        <taxon>Bacteria</taxon>
        <taxon>Bacillati</taxon>
        <taxon>Actinomycetota</taxon>
        <taxon>Actinomycetes</taxon>
        <taxon>Mycobacteriales</taxon>
        <taxon>Nocardiaceae</taxon>
        <taxon>Nocardia</taxon>
    </lineage>
</organism>
<evidence type="ECO:0000313" key="3">
    <source>
        <dbReference type="Proteomes" id="UP000503540"/>
    </source>
</evidence>
<dbReference type="Gene3D" id="3.40.50.720">
    <property type="entry name" value="NAD(P)-binding Rossmann-like Domain"/>
    <property type="match status" value="1"/>
</dbReference>
<dbReference type="InterPro" id="IPR051604">
    <property type="entry name" value="Ergot_Alk_Oxidoreductase"/>
</dbReference>
<dbReference type="InterPro" id="IPR016040">
    <property type="entry name" value="NAD(P)-bd_dom"/>
</dbReference>